<reference evidence="3" key="1">
    <citation type="journal article" date="2013" name="Nature">
        <title>Pan genome of the phytoplankton Emiliania underpins its global distribution.</title>
        <authorList>
            <person name="Read B.A."/>
            <person name="Kegel J."/>
            <person name="Klute M.J."/>
            <person name="Kuo A."/>
            <person name="Lefebvre S.C."/>
            <person name="Maumus F."/>
            <person name="Mayer C."/>
            <person name="Miller J."/>
            <person name="Monier A."/>
            <person name="Salamov A."/>
            <person name="Young J."/>
            <person name="Aguilar M."/>
            <person name="Claverie J.M."/>
            <person name="Frickenhaus S."/>
            <person name="Gonzalez K."/>
            <person name="Herman E.K."/>
            <person name="Lin Y.C."/>
            <person name="Napier J."/>
            <person name="Ogata H."/>
            <person name="Sarno A.F."/>
            <person name="Shmutz J."/>
            <person name="Schroeder D."/>
            <person name="de Vargas C."/>
            <person name="Verret F."/>
            <person name="von Dassow P."/>
            <person name="Valentin K."/>
            <person name="Van de Peer Y."/>
            <person name="Wheeler G."/>
            <person name="Dacks J.B."/>
            <person name="Delwiche C.F."/>
            <person name="Dyhrman S.T."/>
            <person name="Glockner G."/>
            <person name="John U."/>
            <person name="Richards T."/>
            <person name="Worden A.Z."/>
            <person name="Zhang X."/>
            <person name="Grigoriev I.V."/>
            <person name="Allen A.E."/>
            <person name="Bidle K."/>
            <person name="Borodovsky M."/>
            <person name="Bowler C."/>
            <person name="Brownlee C."/>
            <person name="Cock J.M."/>
            <person name="Elias M."/>
            <person name="Gladyshev V.N."/>
            <person name="Groth M."/>
            <person name="Guda C."/>
            <person name="Hadaegh A."/>
            <person name="Iglesias-Rodriguez M.D."/>
            <person name="Jenkins J."/>
            <person name="Jones B.M."/>
            <person name="Lawson T."/>
            <person name="Leese F."/>
            <person name="Lindquist E."/>
            <person name="Lobanov A."/>
            <person name="Lomsadze A."/>
            <person name="Malik S.B."/>
            <person name="Marsh M.E."/>
            <person name="Mackinder L."/>
            <person name="Mock T."/>
            <person name="Mueller-Roeber B."/>
            <person name="Pagarete A."/>
            <person name="Parker M."/>
            <person name="Probert I."/>
            <person name="Quesneville H."/>
            <person name="Raines C."/>
            <person name="Rensing S.A."/>
            <person name="Riano-Pachon D.M."/>
            <person name="Richier S."/>
            <person name="Rokitta S."/>
            <person name="Shiraiwa Y."/>
            <person name="Soanes D.M."/>
            <person name="van der Giezen M."/>
            <person name="Wahlund T.M."/>
            <person name="Williams B."/>
            <person name="Wilson W."/>
            <person name="Wolfe G."/>
            <person name="Wurch L.L."/>
        </authorList>
    </citation>
    <scope>NUCLEOTIDE SEQUENCE</scope>
</reference>
<keyword evidence="1" id="KW-0732">Signal</keyword>
<evidence type="ECO:0000256" key="1">
    <source>
        <dbReference type="SAM" id="SignalP"/>
    </source>
</evidence>
<organism evidence="2 3">
    <name type="scientific">Emiliania huxleyi (strain CCMP1516)</name>
    <dbReference type="NCBI Taxonomy" id="280463"/>
    <lineage>
        <taxon>Eukaryota</taxon>
        <taxon>Haptista</taxon>
        <taxon>Haptophyta</taxon>
        <taxon>Prymnesiophyceae</taxon>
        <taxon>Isochrysidales</taxon>
        <taxon>Noelaerhabdaceae</taxon>
        <taxon>Emiliania</taxon>
    </lineage>
</organism>
<evidence type="ECO:0000313" key="3">
    <source>
        <dbReference type="Proteomes" id="UP000013827"/>
    </source>
</evidence>
<accession>A0A0D3II61</accession>
<dbReference type="RefSeq" id="XP_005763375.1">
    <property type="nucleotide sequence ID" value="XM_005763318.1"/>
</dbReference>
<protein>
    <submittedName>
        <fullName evidence="2">Uncharacterized protein</fullName>
    </submittedName>
</protein>
<proteinExistence type="predicted"/>
<name>A0A0D3II61_EMIH1</name>
<reference evidence="2" key="2">
    <citation type="submission" date="2024-10" db="UniProtKB">
        <authorList>
            <consortium name="EnsemblProtists"/>
        </authorList>
    </citation>
    <scope>IDENTIFICATION</scope>
</reference>
<dbReference type="AlphaFoldDB" id="A0A0D3II61"/>
<feature type="signal peptide" evidence="1">
    <location>
        <begin position="1"/>
        <end position="20"/>
    </location>
</feature>
<dbReference type="GeneID" id="17257116"/>
<dbReference type="PaxDb" id="2903-EOD10946"/>
<dbReference type="HOGENOM" id="CLU_922661_0_0_1"/>
<dbReference type="Proteomes" id="UP000013827">
    <property type="component" value="Unassembled WGS sequence"/>
</dbReference>
<feature type="chain" id="PRO_5044231704" evidence="1">
    <location>
        <begin position="21"/>
        <end position="302"/>
    </location>
</feature>
<sequence length="302" mass="32263">MPTRASLALLWPYAAWEAHGAATGEWRTLTFYDVVPAHCRGRVSNMDVANVAGDMFFSTKDKYLAVACPSCLANKSCHGAATFDCTNPESTGQLVVRQLSVEVLAFGDAYSLCDVWPHHGECEYSCFAPPGHKGPGVGRERVCAGGSWRACGMAPDPSPVVPFRHAWDYWNWNIASRFGNSGGGEWYSLTAADEGLHWRNASVVKAIDQACQARAFDGLVVSRGAACFEACPQPANRSSECWVDCFFETLLGPGAATTLKPPGAQTGAMDVGHLADAWLSGLRHDDPAKGGCPPLSALLPVP</sequence>
<evidence type="ECO:0000313" key="2">
    <source>
        <dbReference type="EnsemblProtists" id="EOD10946"/>
    </source>
</evidence>
<keyword evidence="3" id="KW-1185">Reference proteome</keyword>
<dbReference type="EnsemblProtists" id="EOD10946">
    <property type="protein sequence ID" value="EOD10946"/>
    <property type="gene ID" value="EMIHUDRAFT_215266"/>
</dbReference>
<dbReference type="KEGG" id="ehx:EMIHUDRAFT_215266"/>